<dbReference type="InterPro" id="IPR011021">
    <property type="entry name" value="Arrestin-like_N"/>
</dbReference>
<feature type="compositionally biased region" description="Low complexity" evidence="1">
    <location>
        <begin position="331"/>
        <end position="342"/>
    </location>
</feature>
<dbReference type="GO" id="GO:0005886">
    <property type="term" value="C:plasma membrane"/>
    <property type="evidence" value="ECO:0007669"/>
    <property type="project" value="TreeGrafter"/>
</dbReference>
<proteinExistence type="predicted"/>
<dbReference type="GO" id="GO:0031625">
    <property type="term" value="F:ubiquitin protein ligase binding"/>
    <property type="evidence" value="ECO:0007669"/>
    <property type="project" value="TreeGrafter"/>
</dbReference>
<dbReference type="GO" id="GO:0030674">
    <property type="term" value="F:protein-macromolecule adaptor activity"/>
    <property type="evidence" value="ECO:0007669"/>
    <property type="project" value="TreeGrafter"/>
</dbReference>
<dbReference type="Proteomes" id="UP000242180">
    <property type="component" value="Unassembled WGS sequence"/>
</dbReference>
<name>A0A1X2GZ73_SYNRA</name>
<accession>A0A1X2GZ73</accession>
<dbReference type="GO" id="GO:0070086">
    <property type="term" value="P:ubiquitin-dependent endocytosis"/>
    <property type="evidence" value="ECO:0007669"/>
    <property type="project" value="TreeGrafter"/>
</dbReference>
<organism evidence="3 4">
    <name type="scientific">Syncephalastrum racemosum</name>
    <name type="common">Filamentous fungus</name>
    <dbReference type="NCBI Taxonomy" id="13706"/>
    <lineage>
        <taxon>Eukaryota</taxon>
        <taxon>Fungi</taxon>
        <taxon>Fungi incertae sedis</taxon>
        <taxon>Mucoromycota</taxon>
        <taxon>Mucoromycotina</taxon>
        <taxon>Mucoromycetes</taxon>
        <taxon>Mucorales</taxon>
        <taxon>Syncephalastraceae</taxon>
        <taxon>Syncephalastrum</taxon>
    </lineage>
</organism>
<comment type="caution">
    <text evidence="3">The sequence shown here is derived from an EMBL/GenBank/DDBJ whole genome shotgun (WGS) entry which is preliminary data.</text>
</comment>
<dbReference type="GO" id="GO:0005829">
    <property type="term" value="C:cytosol"/>
    <property type="evidence" value="ECO:0007669"/>
    <property type="project" value="TreeGrafter"/>
</dbReference>
<evidence type="ECO:0000313" key="4">
    <source>
        <dbReference type="Proteomes" id="UP000242180"/>
    </source>
</evidence>
<reference evidence="3 4" key="1">
    <citation type="submission" date="2016-07" db="EMBL/GenBank/DDBJ databases">
        <title>Pervasive Adenine N6-methylation of Active Genes in Fungi.</title>
        <authorList>
            <consortium name="DOE Joint Genome Institute"/>
            <person name="Mondo S.J."/>
            <person name="Dannebaum R.O."/>
            <person name="Kuo R.C."/>
            <person name="Labutti K."/>
            <person name="Haridas S."/>
            <person name="Kuo A."/>
            <person name="Salamov A."/>
            <person name="Ahrendt S.R."/>
            <person name="Lipzen A."/>
            <person name="Sullivan W."/>
            <person name="Andreopoulos W.B."/>
            <person name="Clum A."/>
            <person name="Lindquist E."/>
            <person name="Daum C."/>
            <person name="Ramamoorthy G.K."/>
            <person name="Gryganskyi A."/>
            <person name="Culley D."/>
            <person name="Magnuson J.K."/>
            <person name="James T.Y."/>
            <person name="O'Malley M.A."/>
            <person name="Stajich J.E."/>
            <person name="Spatafora J.W."/>
            <person name="Visel A."/>
            <person name="Grigoriev I.V."/>
        </authorList>
    </citation>
    <scope>NUCLEOTIDE SEQUENCE [LARGE SCALE GENOMIC DNA]</scope>
    <source>
        <strain evidence="3 4">NRRL 2496</strain>
    </source>
</reference>
<feature type="region of interest" description="Disordered" evidence="1">
    <location>
        <begin position="392"/>
        <end position="424"/>
    </location>
</feature>
<dbReference type="OMA" id="LMKVTHA"/>
<keyword evidence="4" id="KW-1185">Reference proteome</keyword>
<dbReference type="OrthoDB" id="2333384at2759"/>
<feature type="region of interest" description="Disordered" evidence="1">
    <location>
        <begin position="331"/>
        <end position="360"/>
    </location>
</feature>
<dbReference type="Pfam" id="PF00339">
    <property type="entry name" value="Arrestin_N"/>
    <property type="match status" value="1"/>
</dbReference>
<evidence type="ECO:0000259" key="2">
    <source>
        <dbReference type="Pfam" id="PF00339"/>
    </source>
</evidence>
<evidence type="ECO:0000256" key="1">
    <source>
        <dbReference type="SAM" id="MobiDB-lite"/>
    </source>
</evidence>
<feature type="domain" description="Arrestin-like N-terminal" evidence="2">
    <location>
        <begin position="37"/>
        <end position="144"/>
    </location>
</feature>
<dbReference type="PANTHER" id="PTHR11188:SF17">
    <property type="entry name" value="FI21816P1"/>
    <property type="match status" value="1"/>
</dbReference>
<dbReference type="AlphaFoldDB" id="A0A1X2GZ73"/>
<sequence length="424" mass="47497">MPGFKAHSKEDATIDITVDPSFTGILRGVTDYDGECTELEGTCRLTVHRPIRIRQFRIVLEGRCKVKIKSGSTVGVPTSEGLECRTVIYRTHDFLEQDMTLDPGSFVYPFKFDLPPDLPATFHGKRGAIRYRLRSHIKQLSRVSSMFSGNDVSVKKELPIRRCLLNDLPVMGLVERVQGKDYPEKLVYHAQAPTLVYREGGLIHLDLHLQVKEPHHLVRSVTCALRERVHYRTTGQQSLTCQSASLTDESFPLGWSTFYPSKDPDYDPTQPQTYNAVFRVCPRVNSDTAYRLLRVSHHVAVNIMLEKEPHDTCMTPPPTLSRSSSSSSISSIFSLGRSSSPGPATEDIKLTTGNGGTHHVVKRDDGREVNQFLCSLELPLVVASRERCWEGDMPSPPAYKSAEEPPSYGQTLEQLPPVPFYPTS</sequence>
<dbReference type="Gene3D" id="2.60.40.640">
    <property type="match status" value="1"/>
</dbReference>
<dbReference type="SUPFAM" id="SSF81296">
    <property type="entry name" value="E set domains"/>
    <property type="match status" value="1"/>
</dbReference>
<dbReference type="STRING" id="13706.A0A1X2GZ73"/>
<dbReference type="InterPro" id="IPR050357">
    <property type="entry name" value="Arrestin_domain-protein"/>
</dbReference>
<dbReference type="InParanoid" id="A0A1X2GZ73"/>
<dbReference type="EMBL" id="MCGN01000014">
    <property type="protein sequence ID" value="ORY89553.1"/>
    <property type="molecule type" value="Genomic_DNA"/>
</dbReference>
<dbReference type="InterPro" id="IPR014752">
    <property type="entry name" value="Arrestin-like_C"/>
</dbReference>
<protein>
    <recommendedName>
        <fullName evidence="2">Arrestin-like N-terminal domain-containing protein</fullName>
    </recommendedName>
</protein>
<evidence type="ECO:0000313" key="3">
    <source>
        <dbReference type="EMBL" id="ORY89553.1"/>
    </source>
</evidence>
<gene>
    <name evidence="3" type="ORF">BCR43DRAFT_509238</name>
</gene>
<dbReference type="InterPro" id="IPR014756">
    <property type="entry name" value="Ig_E-set"/>
</dbReference>
<dbReference type="PANTHER" id="PTHR11188">
    <property type="entry name" value="ARRESTIN DOMAIN CONTAINING PROTEIN"/>
    <property type="match status" value="1"/>
</dbReference>